<dbReference type="InterPro" id="IPR029062">
    <property type="entry name" value="Class_I_gatase-like"/>
</dbReference>
<evidence type="ECO:0000256" key="10">
    <source>
        <dbReference type="HAMAP-Rule" id="MF_00278"/>
    </source>
</evidence>
<dbReference type="PANTHER" id="PTHR42701:SF1">
    <property type="entry name" value="IMIDAZOLE GLYCEROL PHOSPHATE SYNTHASE SUBUNIT HISH"/>
    <property type="match status" value="1"/>
</dbReference>
<keyword evidence="5 10" id="KW-0315">Glutamine amidotransferase</keyword>
<evidence type="ECO:0000256" key="6">
    <source>
        <dbReference type="ARBA" id="ARBA00023102"/>
    </source>
</evidence>
<keyword evidence="13" id="KW-1185">Reference proteome</keyword>
<evidence type="ECO:0000256" key="9">
    <source>
        <dbReference type="ARBA" id="ARBA00049534"/>
    </source>
</evidence>
<evidence type="ECO:0000256" key="8">
    <source>
        <dbReference type="ARBA" id="ARBA00047838"/>
    </source>
</evidence>
<dbReference type="PROSITE" id="PS51273">
    <property type="entry name" value="GATASE_TYPE_1"/>
    <property type="match status" value="1"/>
</dbReference>
<comment type="subunit">
    <text evidence="2 10">Heterodimer of HisH and HisF.</text>
</comment>
<feature type="active site" evidence="10">
    <location>
        <position position="197"/>
    </location>
</feature>
<proteinExistence type="inferred from homology"/>
<evidence type="ECO:0000256" key="4">
    <source>
        <dbReference type="ARBA" id="ARBA00022801"/>
    </source>
</evidence>
<dbReference type="PANTHER" id="PTHR42701">
    <property type="entry name" value="IMIDAZOLE GLYCEROL PHOSPHATE SYNTHASE SUBUNIT HISH"/>
    <property type="match status" value="1"/>
</dbReference>
<dbReference type="Gene3D" id="3.40.50.880">
    <property type="match status" value="1"/>
</dbReference>
<dbReference type="EC" id="4.3.2.10" evidence="10"/>
<dbReference type="EC" id="3.5.1.2" evidence="10"/>
<comment type="function">
    <text evidence="10">IGPS catalyzes the conversion of PRFAR and glutamine to IGP, AICAR and glutamate. The HisH subunit catalyzes the hydrolysis of glutamine to glutamate and ammonia as part of the synthesis of IGP and AICAR. The resulting ammonia molecule is channeled to the active site of HisF.</text>
</comment>
<dbReference type="EMBL" id="JAAGBB010000012">
    <property type="protein sequence ID" value="MBR0665082.1"/>
    <property type="molecule type" value="Genomic_DNA"/>
</dbReference>
<evidence type="ECO:0000256" key="7">
    <source>
        <dbReference type="ARBA" id="ARBA00023239"/>
    </source>
</evidence>
<comment type="catalytic activity">
    <reaction evidence="9 10">
        <text>L-glutamine + H2O = L-glutamate + NH4(+)</text>
        <dbReference type="Rhea" id="RHEA:15889"/>
        <dbReference type="ChEBI" id="CHEBI:15377"/>
        <dbReference type="ChEBI" id="CHEBI:28938"/>
        <dbReference type="ChEBI" id="CHEBI:29985"/>
        <dbReference type="ChEBI" id="CHEBI:58359"/>
        <dbReference type="EC" id="3.5.1.2"/>
    </reaction>
</comment>
<dbReference type="HAMAP" id="MF_00278">
    <property type="entry name" value="HisH"/>
    <property type="match status" value="1"/>
</dbReference>
<accession>A0ABS5EXQ7</accession>
<dbReference type="CDD" id="cd01748">
    <property type="entry name" value="GATase1_IGP_Synthase"/>
    <property type="match status" value="1"/>
</dbReference>
<evidence type="ECO:0000256" key="3">
    <source>
        <dbReference type="ARBA" id="ARBA00022605"/>
    </source>
</evidence>
<dbReference type="NCBIfam" id="TIGR01855">
    <property type="entry name" value="IMP_synth_hisH"/>
    <property type="match status" value="1"/>
</dbReference>
<feature type="domain" description="Glutamine amidotransferase" evidence="11">
    <location>
        <begin position="5"/>
        <end position="213"/>
    </location>
</feature>
<evidence type="ECO:0000256" key="1">
    <source>
        <dbReference type="ARBA" id="ARBA00005091"/>
    </source>
</evidence>
<keyword evidence="10" id="KW-0963">Cytoplasm</keyword>
<keyword evidence="7 10" id="KW-0456">Lyase</keyword>
<comment type="pathway">
    <text evidence="1 10">Amino-acid biosynthesis; L-histidine biosynthesis; L-histidine from 5-phospho-alpha-D-ribose 1-diphosphate: step 5/9.</text>
</comment>
<keyword evidence="3 10" id="KW-0028">Amino-acid biosynthesis</keyword>
<comment type="catalytic activity">
    <reaction evidence="8 10">
        <text>5-[(5-phospho-1-deoxy-D-ribulos-1-ylimino)methylamino]-1-(5-phospho-beta-D-ribosyl)imidazole-4-carboxamide + L-glutamine = D-erythro-1-(imidazol-4-yl)glycerol 3-phosphate + 5-amino-1-(5-phospho-beta-D-ribosyl)imidazole-4-carboxamide + L-glutamate + H(+)</text>
        <dbReference type="Rhea" id="RHEA:24793"/>
        <dbReference type="ChEBI" id="CHEBI:15378"/>
        <dbReference type="ChEBI" id="CHEBI:29985"/>
        <dbReference type="ChEBI" id="CHEBI:58278"/>
        <dbReference type="ChEBI" id="CHEBI:58359"/>
        <dbReference type="ChEBI" id="CHEBI:58475"/>
        <dbReference type="ChEBI" id="CHEBI:58525"/>
        <dbReference type="EC" id="4.3.2.10"/>
    </reaction>
</comment>
<dbReference type="Pfam" id="PF00117">
    <property type="entry name" value="GATase"/>
    <property type="match status" value="1"/>
</dbReference>
<gene>
    <name evidence="10 12" type="primary">hisH</name>
    <name evidence="12" type="ORF">GXW71_12025</name>
</gene>
<keyword evidence="4 10" id="KW-0378">Hydrolase</keyword>
<name>A0ABS5EXQ7_9PROT</name>
<evidence type="ECO:0000256" key="5">
    <source>
        <dbReference type="ARBA" id="ARBA00022962"/>
    </source>
</evidence>
<reference evidence="13" key="1">
    <citation type="journal article" date="2021" name="Syst. Appl. Microbiol.">
        <title>Roseomonas hellenica sp. nov., isolated from roots of wild-growing Alkanna tinctoria.</title>
        <authorList>
            <person name="Rat A."/>
            <person name="Naranjo H.D."/>
            <person name="Lebbe L."/>
            <person name="Cnockaert M."/>
            <person name="Krigas N."/>
            <person name="Grigoriadou K."/>
            <person name="Maloupa E."/>
            <person name="Willems A."/>
        </authorList>
    </citation>
    <scope>NUCLEOTIDE SEQUENCE [LARGE SCALE GENOMIC DNA]</scope>
    <source>
        <strain evidence="13">LMG 31523</strain>
    </source>
</reference>
<protein>
    <recommendedName>
        <fullName evidence="10">Imidazole glycerol phosphate synthase subunit HisH</fullName>
        <ecNumber evidence="10">4.3.2.10</ecNumber>
    </recommendedName>
    <alternativeName>
        <fullName evidence="10">IGP synthase glutaminase subunit</fullName>
        <ecNumber evidence="10">3.5.1.2</ecNumber>
    </alternativeName>
    <alternativeName>
        <fullName evidence="10">IGP synthase subunit HisH</fullName>
    </alternativeName>
    <alternativeName>
        <fullName evidence="10">ImGP synthase subunit HisH</fullName>
        <shortName evidence="10">IGPS subunit HisH</shortName>
    </alternativeName>
</protein>
<dbReference type="InterPro" id="IPR010139">
    <property type="entry name" value="Imidazole-glycPsynth_HisH"/>
</dbReference>
<dbReference type="SUPFAM" id="SSF52317">
    <property type="entry name" value="Class I glutamine amidotransferase-like"/>
    <property type="match status" value="1"/>
</dbReference>
<comment type="subcellular location">
    <subcellularLocation>
        <location evidence="10">Cytoplasm</location>
    </subcellularLocation>
</comment>
<keyword evidence="6 10" id="KW-0368">Histidine biosynthesis</keyword>
<sequence length="217" mass="23144">MRVAIVDTGSGNLASVLQAVEKAADNAEIAVRAAVTTAVADVRAADRIILPGQGAFAAVKRGLDALDGMQDAIDIRVRAEGVPFFGICVGMQILFERGLEHGVSFGLGWFQGQVTPMDPKDKDGNPLPLPQMGWNALDFEEGHHPVLDGIEKGSHAYFVHSYAATGHDEDYVIATTDYGGPVCAMIARSNIVAAQFHVEKSGEVGLAMLANFLRWEP</sequence>
<organism evidence="12 13">
    <name type="scientific">Plastoroseomonas hellenica</name>
    <dbReference type="NCBI Taxonomy" id="2687306"/>
    <lineage>
        <taxon>Bacteria</taxon>
        <taxon>Pseudomonadati</taxon>
        <taxon>Pseudomonadota</taxon>
        <taxon>Alphaproteobacteria</taxon>
        <taxon>Acetobacterales</taxon>
        <taxon>Acetobacteraceae</taxon>
        <taxon>Plastoroseomonas</taxon>
    </lineage>
</organism>
<feature type="active site" evidence="10">
    <location>
        <position position="199"/>
    </location>
</feature>
<evidence type="ECO:0000259" key="11">
    <source>
        <dbReference type="Pfam" id="PF00117"/>
    </source>
</evidence>
<evidence type="ECO:0000313" key="12">
    <source>
        <dbReference type="EMBL" id="MBR0665082.1"/>
    </source>
</evidence>
<evidence type="ECO:0000313" key="13">
    <source>
        <dbReference type="Proteomes" id="UP001196870"/>
    </source>
</evidence>
<feature type="active site" description="Nucleophile" evidence="10">
    <location>
        <position position="88"/>
    </location>
</feature>
<dbReference type="PIRSF" id="PIRSF000495">
    <property type="entry name" value="Amidotransf_hisH"/>
    <property type="match status" value="1"/>
</dbReference>
<evidence type="ECO:0000256" key="2">
    <source>
        <dbReference type="ARBA" id="ARBA00011152"/>
    </source>
</evidence>
<dbReference type="Proteomes" id="UP001196870">
    <property type="component" value="Unassembled WGS sequence"/>
</dbReference>
<dbReference type="InterPro" id="IPR017926">
    <property type="entry name" value="GATASE"/>
</dbReference>
<comment type="caution">
    <text evidence="12">The sequence shown here is derived from an EMBL/GenBank/DDBJ whole genome shotgun (WGS) entry which is preliminary data.</text>
</comment>